<evidence type="ECO:0000259" key="1">
    <source>
        <dbReference type="Pfam" id="PF10395"/>
    </source>
</evidence>
<organism evidence="2 3">
    <name type="scientific">Elsinoe australis</name>
    <dbReference type="NCBI Taxonomy" id="40998"/>
    <lineage>
        <taxon>Eukaryota</taxon>
        <taxon>Fungi</taxon>
        <taxon>Dikarya</taxon>
        <taxon>Ascomycota</taxon>
        <taxon>Pezizomycotina</taxon>
        <taxon>Dothideomycetes</taxon>
        <taxon>Dothideomycetidae</taxon>
        <taxon>Myriangiales</taxon>
        <taxon>Elsinoaceae</taxon>
        <taxon>Elsinoe</taxon>
    </lineage>
</organism>
<proteinExistence type="predicted"/>
<dbReference type="Proteomes" id="UP000308133">
    <property type="component" value="Unassembled WGS sequence"/>
</dbReference>
<feature type="domain" description="Utp8 beta-propeller" evidence="1">
    <location>
        <begin position="5"/>
        <end position="143"/>
    </location>
</feature>
<dbReference type="InterPro" id="IPR018843">
    <property type="entry name" value="Utp8_b-prop"/>
</dbReference>
<gene>
    <name evidence="2" type="ORF">C1H76_2009</name>
</gene>
<evidence type="ECO:0000313" key="2">
    <source>
        <dbReference type="EMBL" id="TKX25730.1"/>
    </source>
</evidence>
<sequence length="879" mass="98021">MVDRIEEPYALLTLPKPFGGSGSQTQAAAVWQYSSLRSRLRSEVAVAVDGEGLYIYDIENPRLITSYAVPPETKFLCKPVSLIRKRADRKLERVTYAAVQLRDNKANRLLCFVEERKKQNSSDLDQTSWKQLTFDYPDQTFTIQSLHAVPVDPSSNSLVSALHLCAVHSEHTVESYAGDLSRRHFSFRRESQKKKQYIHEYATTISLTALRKGLLRDRQDVTAALEDAGIDARQPNILFLIRAEHNPSKERTERTILLARLTGASSIDEPGKFFKRHGLVRVRRLPKVQAIEQGTFHLSNDGLHLSAQIGSSLRLWNLTEQDLSPAPFATLDVVSHLNLGHSEVIACTADTYSLINKQWQAIRAEFRLQSSDVQTGEKRSRDPQPSFSQLNFVQYFPESRLAVALATSELVGLPINRYAGNKKRRTEMTLADSVGRGQLSYTVQEESKLAEFSSQVKTLVESANVAKLEAHLATDLGLEAIDNNGESKNQSRTKTGRIFASSDGKQWLFPKDDATLVKKTNLAKAHIVMQECIGVDPADLESPYFVRMYSDSIFRWFAINGLFASIRKIEAQGALLSSLAEYDTTLATMETVLRWNFHLEVAEVVQALSIAIDSLDSPIPRTEQIKENGETTDQPDDDSIADAEQAAEEDLAFAIASLNHGTAIRSGLLKSIFDRLFAFPAEGIVDAFKTMLTPRELVFLINLLRIELADGGWTTRYTDEQYEDDAENGPADSSISIIIKLLNSAIDAVGPTGWNVGLSSDKQLNTDEMLLVLRAEINAALDGCQEYLAIADSLQEFTKFCALVQPNGYKKKKTVDPLRNPGFVKEDAEDVLLPIGSRLDRIDQTRVSKGGRVNVKSKSLMGQEISMRVGRYSIDKIRV</sequence>
<dbReference type="AlphaFoldDB" id="A0A4U7B8G1"/>
<reference evidence="2 3" key="1">
    <citation type="submission" date="2018-02" db="EMBL/GenBank/DDBJ databases">
        <title>Draft genome sequences of Elsinoe sp., causing black scab on jojoba.</title>
        <authorList>
            <person name="Stodart B."/>
            <person name="Jeffress S."/>
            <person name="Ash G."/>
            <person name="Arun Chinnappa K."/>
        </authorList>
    </citation>
    <scope>NUCLEOTIDE SEQUENCE [LARGE SCALE GENOMIC DNA]</scope>
    <source>
        <strain evidence="2 3">Hillstone_2</strain>
    </source>
</reference>
<evidence type="ECO:0000313" key="3">
    <source>
        <dbReference type="Proteomes" id="UP000308133"/>
    </source>
</evidence>
<dbReference type="EMBL" id="PTQR01000025">
    <property type="protein sequence ID" value="TKX25730.1"/>
    <property type="molecule type" value="Genomic_DNA"/>
</dbReference>
<accession>A0A4U7B8G1</accession>
<name>A0A4U7B8G1_9PEZI</name>
<comment type="caution">
    <text evidence="2">The sequence shown here is derived from an EMBL/GenBank/DDBJ whole genome shotgun (WGS) entry which is preliminary data.</text>
</comment>
<dbReference type="Pfam" id="PF10395">
    <property type="entry name" value="Utp8_b_propeller"/>
    <property type="match status" value="1"/>
</dbReference>
<protein>
    <recommendedName>
        <fullName evidence="1">Utp8 beta-propeller domain-containing protein</fullName>
    </recommendedName>
</protein>